<accession>A0ABS5BM65</accession>
<dbReference type="RefSeq" id="WP_210652914.1">
    <property type="nucleotide sequence ID" value="NZ_JAGKQQ010000001.1"/>
</dbReference>
<sequence>MSDSHRRPDPDNPIDPTVAGIIRRKAARLVGSAGPYVSDREDVEQELVLHVLERVRRFDPDRGTWPAFVQCLVERFGHNWARARRAAKRAGGPLDLLPRDVPEHRPRAEPGAGLDLAEALARLPEELRDIAELLTTETVAGAARTRGVSRSAMYVWVYELRDRPELQKLVPEP</sequence>
<reference evidence="1 2" key="1">
    <citation type="submission" date="2021-04" db="EMBL/GenBank/DDBJ databases">
        <authorList>
            <person name="Ivanova A."/>
        </authorList>
    </citation>
    <scope>NUCLEOTIDE SEQUENCE [LARGE SCALE GENOMIC DNA]</scope>
    <source>
        <strain evidence="1 2">G18</strain>
    </source>
</reference>
<evidence type="ECO:0000313" key="2">
    <source>
        <dbReference type="Proteomes" id="UP000676565"/>
    </source>
</evidence>
<dbReference type="Proteomes" id="UP000676565">
    <property type="component" value="Unassembled WGS sequence"/>
</dbReference>
<dbReference type="EMBL" id="JAGKQQ010000001">
    <property type="protein sequence ID" value="MBP3954802.1"/>
    <property type="molecule type" value="Genomic_DNA"/>
</dbReference>
<keyword evidence="2" id="KW-1185">Reference proteome</keyword>
<organism evidence="1 2">
    <name type="scientific">Gemmata palustris</name>
    <dbReference type="NCBI Taxonomy" id="2822762"/>
    <lineage>
        <taxon>Bacteria</taxon>
        <taxon>Pseudomonadati</taxon>
        <taxon>Planctomycetota</taxon>
        <taxon>Planctomycetia</taxon>
        <taxon>Gemmatales</taxon>
        <taxon>Gemmataceae</taxon>
        <taxon>Gemmata</taxon>
    </lineage>
</organism>
<comment type="caution">
    <text evidence="1">The sequence shown here is derived from an EMBL/GenBank/DDBJ whole genome shotgun (WGS) entry which is preliminary data.</text>
</comment>
<name>A0ABS5BM65_9BACT</name>
<protein>
    <submittedName>
        <fullName evidence="1">Sigma-70 family RNA polymerase sigma factor</fullName>
    </submittedName>
</protein>
<evidence type="ECO:0000313" key="1">
    <source>
        <dbReference type="EMBL" id="MBP3954802.1"/>
    </source>
</evidence>
<gene>
    <name evidence="1" type="ORF">J8F10_05840</name>
</gene>
<proteinExistence type="predicted"/>